<proteinExistence type="predicted"/>
<name>A0ABS7A5F6_9PROT</name>
<keyword evidence="3" id="KW-1185">Reference proteome</keyword>
<dbReference type="RefSeq" id="WP_219761563.1">
    <property type="nucleotide sequence ID" value="NZ_JAHYBZ010000001.1"/>
</dbReference>
<comment type="caution">
    <text evidence="2">The sequence shown here is derived from an EMBL/GenBank/DDBJ whole genome shotgun (WGS) entry which is preliminary data.</text>
</comment>
<feature type="compositionally biased region" description="Basic and acidic residues" evidence="1">
    <location>
        <begin position="74"/>
        <end position="90"/>
    </location>
</feature>
<evidence type="ECO:0000256" key="1">
    <source>
        <dbReference type="SAM" id="MobiDB-lite"/>
    </source>
</evidence>
<feature type="region of interest" description="Disordered" evidence="1">
    <location>
        <begin position="50"/>
        <end position="90"/>
    </location>
</feature>
<evidence type="ECO:0000313" key="2">
    <source>
        <dbReference type="EMBL" id="MBW6396977.1"/>
    </source>
</evidence>
<reference evidence="2 3" key="1">
    <citation type="submission" date="2021-07" db="EMBL/GenBank/DDBJ databases">
        <authorList>
            <person name="So Y."/>
        </authorList>
    </citation>
    <scope>NUCLEOTIDE SEQUENCE [LARGE SCALE GENOMIC DNA]</scope>
    <source>
        <strain evidence="2 3">HJA6</strain>
    </source>
</reference>
<feature type="compositionally biased region" description="Low complexity" evidence="1">
    <location>
        <begin position="62"/>
        <end position="73"/>
    </location>
</feature>
<dbReference type="Pfam" id="PF10116">
    <property type="entry name" value="Host_attach"/>
    <property type="match status" value="1"/>
</dbReference>
<accession>A0ABS7A5F6</accession>
<feature type="compositionally biased region" description="Basic and acidic residues" evidence="1">
    <location>
        <begin position="50"/>
        <end position="61"/>
    </location>
</feature>
<dbReference type="EMBL" id="JAHYBZ010000001">
    <property type="protein sequence ID" value="MBW6396977.1"/>
    <property type="molecule type" value="Genomic_DNA"/>
</dbReference>
<dbReference type="Proteomes" id="UP001196565">
    <property type="component" value="Unassembled WGS sequence"/>
</dbReference>
<evidence type="ECO:0000313" key="3">
    <source>
        <dbReference type="Proteomes" id="UP001196565"/>
    </source>
</evidence>
<protein>
    <submittedName>
        <fullName evidence="2">Host attachment protein</fullName>
    </submittedName>
</protein>
<gene>
    <name evidence="2" type="ORF">KPL78_03910</name>
</gene>
<sequence>MRSTTTTIDEGHARRLFVVANGSHGRAYAKRLGESGYDALLAWDAPDARRKDADQGEDRPGRAFAAAGASARSAMERDGKDDGPKEHARRDLAHHIADDMTAALRAGKADSLVLVAPASFAAAIRDHLPGDLRQALVGEEHHDLTGLAAADLFSRLDALRHGS</sequence>
<dbReference type="InterPro" id="IPR019291">
    <property type="entry name" value="Host_attachment_protein"/>
</dbReference>
<organism evidence="2 3">
    <name type="scientific">Roseomonas alba</name>
    <dbReference type="NCBI Taxonomy" id="2846776"/>
    <lineage>
        <taxon>Bacteria</taxon>
        <taxon>Pseudomonadati</taxon>
        <taxon>Pseudomonadota</taxon>
        <taxon>Alphaproteobacteria</taxon>
        <taxon>Acetobacterales</taxon>
        <taxon>Roseomonadaceae</taxon>
        <taxon>Roseomonas</taxon>
    </lineage>
</organism>